<evidence type="ECO:0000256" key="4">
    <source>
        <dbReference type="ARBA" id="ARBA00023163"/>
    </source>
</evidence>
<dbReference type="OrthoDB" id="6971749at2"/>
<dbReference type="SUPFAM" id="SSF46785">
    <property type="entry name" value="Winged helix' DNA-binding domain"/>
    <property type="match status" value="1"/>
</dbReference>
<dbReference type="GO" id="GO:0003700">
    <property type="term" value="F:DNA-binding transcription factor activity"/>
    <property type="evidence" value="ECO:0007669"/>
    <property type="project" value="InterPro"/>
</dbReference>
<dbReference type="PROSITE" id="PS50931">
    <property type="entry name" value="HTH_LYSR"/>
    <property type="match status" value="1"/>
</dbReference>
<dbReference type="InterPro" id="IPR005119">
    <property type="entry name" value="LysR_subst-bd"/>
</dbReference>
<keyword evidence="7" id="KW-1185">Reference proteome</keyword>
<evidence type="ECO:0000256" key="3">
    <source>
        <dbReference type="ARBA" id="ARBA00023125"/>
    </source>
</evidence>
<dbReference type="PRINTS" id="PR00039">
    <property type="entry name" value="HTHLYSR"/>
</dbReference>
<keyword evidence="2" id="KW-0805">Transcription regulation</keyword>
<dbReference type="FunFam" id="1.10.10.10:FF:000001">
    <property type="entry name" value="LysR family transcriptional regulator"/>
    <property type="match status" value="1"/>
</dbReference>
<sequence>MEIRWLEDFIVLAKTRHFSRAAEAQNVSQPTFSRRIKLLEEDMGTTLINRQTLPLSLTPAGDEFLRLCEQITERVRTTRERLQAMAQQQASKISLAAPQSLISQFLPQWLDQYQLRDQVLPYLRATGWLAADYFHGLDRGECDLAMCYWPQARLDLGFELEHYRYLILGEEAFIPVCAPHSDGTPRYALPGTRRSPLPFISPHPRAVIAATLTAHLAQVPVQAHLITMNENIQASNIKELVLQGYGIGWLPLRLAEAELASGQLVRAGDARWDVPIHIRLYRPREPRHDSVSELWQHLESCLGPASIE</sequence>
<dbReference type="InterPro" id="IPR000847">
    <property type="entry name" value="LysR_HTH_N"/>
</dbReference>
<dbReference type="Pfam" id="PF00126">
    <property type="entry name" value="HTH_1"/>
    <property type="match status" value="1"/>
</dbReference>
<evidence type="ECO:0000313" key="6">
    <source>
        <dbReference type="EMBL" id="TVU69681.1"/>
    </source>
</evidence>
<feature type="domain" description="HTH lysR-type" evidence="5">
    <location>
        <begin position="1"/>
        <end position="58"/>
    </location>
</feature>
<dbReference type="PANTHER" id="PTHR30126">
    <property type="entry name" value="HTH-TYPE TRANSCRIPTIONAL REGULATOR"/>
    <property type="match status" value="1"/>
</dbReference>
<dbReference type="AlphaFoldDB" id="A0A558HKT5"/>
<evidence type="ECO:0000256" key="1">
    <source>
        <dbReference type="ARBA" id="ARBA00009437"/>
    </source>
</evidence>
<name>A0A558HKT5_9GAMM</name>
<dbReference type="PANTHER" id="PTHR30126:SF2">
    <property type="entry name" value="HTH-TYPE TRANSCRIPTIONAL REGULATOR YJIE"/>
    <property type="match status" value="1"/>
</dbReference>
<dbReference type="EMBL" id="VNFH01000007">
    <property type="protein sequence ID" value="TVU69681.1"/>
    <property type="molecule type" value="Genomic_DNA"/>
</dbReference>
<gene>
    <name evidence="6" type="ORF">FQP86_11285</name>
</gene>
<protein>
    <submittedName>
        <fullName evidence="6">LysR family transcriptional regulator</fullName>
    </submittedName>
</protein>
<dbReference type="Gene3D" id="1.10.10.10">
    <property type="entry name" value="Winged helix-like DNA-binding domain superfamily/Winged helix DNA-binding domain"/>
    <property type="match status" value="1"/>
</dbReference>
<dbReference type="Pfam" id="PF03466">
    <property type="entry name" value="LysR_substrate"/>
    <property type="match status" value="1"/>
</dbReference>
<proteinExistence type="inferred from homology"/>
<reference evidence="6 7" key="1">
    <citation type="submission" date="2019-07" db="EMBL/GenBank/DDBJ databases">
        <title>Diversity of Bacteria from Kongsfjorden, Arctic.</title>
        <authorList>
            <person name="Yu Y."/>
        </authorList>
    </citation>
    <scope>NUCLEOTIDE SEQUENCE [LARGE SCALE GENOMIC DNA]</scope>
    <source>
        <strain evidence="6 7">SM1923</strain>
    </source>
</reference>
<evidence type="ECO:0000313" key="7">
    <source>
        <dbReference type="Proteomes" id="UP000319941"/>
    </source>
</evidence>
<dbReference type="Proteomes" id="UP000319941">
    <property type="component" value="Unassembled WGS sequence"/>
</dbReference>
<dbReference type="Gene3D" id="3.40.190.290">
    <property type="match status" value="1"/>
</dbReference>
<evidence type="ECO:0000259" key="5">
    <source>
        <dbReference type="PROSITE" id="PS50931"/>
    </source>
</evidence>
<dbReference type="RefSeq" id="WP_144727671.1">
    <property type="nucleotide sequence ID" value="NZ_CAWOWR010000127.1"/>
</dbReference>
<organism evidence="6 7">
    <name type="scientific">Cobetia crustatorum</name>
    <dbReference type="NCBI Taxonomy" id="553385"/>
    <lineage>
        <taxon>Bacteria</taxon>
        <taxon>Pseudomonadati</taxon>
        <taxon>Pseudomonadota</taxon>
        <taxon>Gammaproteobacteria</taxon>
        <taxon>Oceanospirillales</taxon>
        <taxon>Halomonadaceae</taxon>
        <taxon>Cobetia</taxon>
    </lineage>
</organism>
<comment type="similarity">
    <text evidence="1">Belongs to the LysR transcriptional regulatory family.</text>
</comment>
<dbReference type="InterPro" id="IPR036388">
    <property type="entry name" value="WH-like_DNA-bd_sf"/>
</dbReference>
<dbReference type="SUPFAM" id="SSF53850">
    <property type="entry name" value="Periplasmic binding protein-like II"/>
    <property type="match status" value="1"/>
</dbReference>
<dbReference type="STRING" id="553385.GCA_000591415_01583"/>
<keyword evidence="4" id="KW-0804">Transcription</keyword>
<keyword evidence="3" id="KW-0238">DNA-binding</keyword>
<dbReference type="GO" id="GO:0000976">
    <property type="term" value="F:transcription cis-regulatory region binding"/>
    <property type="evidence" value="ECO:0007669"/>
    <property type="project" value="TreeGrafter"/>
</dbReference>
<evidence type="ECO:0000256" key="2">
    <source>
        <dbReference type="ARBA" id="ARBA00023015"/>
    </source>
</evidence>
<comment type="caution">
    <text evidence="6">The sequence shown here is derived from an EMBL/GenBank/DDBJ whole genome shotgun (WGS) entry which is preliminary data.</text>
</comment>
<accession>A0A558HKT5</accession>
<dbReference type="InterPro" id="IPR036390">
    <property type="entry name" value="WH_DNA-bd_sf"/>
</dbReference>